<dbReference type="HOGENOM" id="CLU_1004583_0_0_1"/>
<dbReference type="AlphaFoldDB" id="A0A086T9Y2"/>
<proteinExistence type="predicted"/>
<evidence type="ECO:0000313" key="3">
    <source>
        <dbReference type="Proteomes" id="UP000029964"/>
    </source>
</evidence>
<feature type="compositionally biased region" description="Polar residues" evidence="1">
    <location>
        <begin position="52"/>
        <end position="65"/>
    </location>
</feature>
<feature type="region of interest" description="Disordered" evidence="1">
    <location>
        <begin position="50"/>
        <end position="224"/>
    </location>
</feature>
<dbReference type="EMBL" id="JPKY01000022">
    <property type="protein sequence ID" value="KFH46164.1"/>
    <property type="molecule type" value="Genomic_DNA"/>
</dbReference>
<feature type="compositionally biased region" description="Polar residues" evidence="1">
    <location>
        <begin position="138"/>
        <end position="158"/>
    </location>
</feature>
<sequence>MLHCPSITHVILAGTRRQLDRGAKQGWAGCVEREMVIKLARRVPETRGSLANMVTQREPTSQGLNSKVPATPSPAIPRPEISGPEVAAPNTAALGSHNKGNVRAEISQSDHRPPVGRPQTDELECPDASQWPRRGSQHQKQSDGLSTTSSNQRNSVDMVSSRPAPPRGSHVQHTSATHQAPVHGQEQAAPLTTLTPASKPPTDAGQPEVGGSEPSADQLMQQYEQLQERRQRLLELRRIELQLEKVEGEQAALREKINSSRGGQSNKRKRAGDTITL</sequence>
<comment type="caution">
    <text evidence="2">The sequence shown here is derived from an EMBL/GenBank/DDBJ whole genome shotgun (WGS) entry which is preliminary data.</text>
</comment>
<reference evidence="3" key="1">
    <citation type="journal article" date="2014" name="Genome Announc.">
        <title>Genome sequence and annotation of Acremonium chrysogenum, producer of the beta-lactam antibiotic cephalosporin C.</title>
        <authorList>
            <person name="Terfehr D."/>
            <person name="Dahlmann T.A."/>
            <person name="Specht T."/>
            <person name="Zadra I."/>
            <person name="Kuernsteiner H."/>
            <person name="Kueck U."/>
        </authorList>
    </citation>
    <scope>NUCLEOTIDE SEQUENCE [LARGE SCALE GENOMIC DNA]</scope>
    <source>
        <strain evidence="3">ATCC 11550 / CBS 779.69 / DSM 880 / IAM 14645 / JCM 23072 / IMI 49137</strain>
    </source>
</reference>
<gene>
    <name evidence="2" type="ORF">ACRE_030060</name>
</gene>
<evidence type="ECO:0000313" key="2">
    <source>
        <dbReference type="EMBL" id="KFH46164.1"/>
    </source>
</evidence>
<evidence type="ECO:0000256" key="1">
    <source>
        <dbReference type="SAM" id="MobiDB-lite"/>
    </source>
</evidence>
<keyword evidence="3" id="KW-1185">Reference proteome</keyword>
<feature type="region of interest" description="Disordered" evidence="1">
    <location>
        <begin position="247"/>
        <end position="277"/>
    </location>
</feature>
<accession>A0A086T9Y2</accession>
<name>A0A086T9Y2_HAPC1</name>
<feature type="compositionally biased region" description="Basic and acidic residues" evidence="1">
    <location>
        <begin position="247"/>
        <end position="258"/>
    </location>
</feature>
<dbReference type="Proteomes" id="UP000029964">
    <property type="component" value="Unassembled WGS sequence"/>
</dbReference>
<protein>
    <submittedName>
        <fullName evidence="2">Uncharacterized protein</fullName>
    </submittedName>
</protein>
<organism evidence="2 3">
    <name type="scientific">Hapsidospora chrysogenum (strain ATCC 11550 / CBS 779.69 / DSM 880 / IAM 14645 / JCM 23072 / IMI 49137)</name>
    <name type="common">Acremonium chrysogenum</name>
    <dbReference type="NCBI Taxonomy" id="857340"/>
    <lineage>
        <taxon>Eukaryota</taxon>
        <taxon>Fungi</taxon>
        <taxon>Dikarya</taxon>
        <taxon>Ascomycota</taxon>
        <taxon>Pezizomycotina</taxon>
        <taxon>Sordariomycetes</taxon>
        <taxon>Hypocreomycetidae</taxon>
        <taxon>Hypocreales</taxon>
        <taxon>Bionectriaceae</taxon>
        <taxon>Hapsidospora</taxon>
    </lineage>
</organism>